<organism evidence="3 4">
    <name type="scientific">Dillenia turbinata</name>
    <dbReference type="NCBI Taxonomy" id="194707"/>
    <lineage>
        <taxon>Eukaryota</taxon>
        <taxon>Viridiplantae</taxon>
        <taxon>Streptophyta</taxon>
        <taxon>Embryophyta</taxon>
        <taxon>Tracheophyta</taxon>
        <taxon>Spermatophyta</taxon>
        <taxon>Magnoliopsida</taxon>
        <taxon>eudicotyledons</taxon>
        <taxon>Gunneridae</taxon>
        <taxon>Pentapetalae</taxon>
        <taxon>Dilleniales</taxon>
        <taxon>Dilleniaceae</taxon>
        <taxon>Dillenia</taxon>
    </lineage>
</organism>
<evidence type="ECO:0000313" key="3">
    <source>
        <dbReference type="EMBL" id="KAK6936147.1"/>
    </source>
</evidence>
<feature type="compositionally biased region" description="Acidic residues" evidence="1">
    <location>
        <begin position="17"/>
        <end position="27"/>
    </location>
</feature>
<keyword evidence="4" id="KW-1185">Reference proteome</keyword>
<dbReference type="Pfam" id="PF02171">
    <property type="entry name" value="Piwi"/>
    <property type="match status" value="1"/>
</dbReference>
<dbReference type="GO" id="GO:0003676">
    <property type="term" value="F:nucleic acid binding"/>
    <property type="evidence" value="ECO:0007669"/>
    <property type="project" value="InterPro"/>
</dbReference>
<reference evidence="3 4" key="1">
    <citation type="submission" date="2023-12" db="EMBL/GenBank/DDBJ databases">
        <title>A high-quality genome assembly for Dillenia turbinata (Dilleniales).</title>
        <authorList>
            <person name="Chanderbali A."/>
        </authorList>
    </citation>
    <scope>NUCLEOTIDE SEQUENCE [LARGE SCALE GENOMIC DNA]</scope>
    <source>
        <strain evidence="3">LSX21</strain>
        <tissue evidence="3">Leaf</tissue>
    </source>
</reference>
<dbReference type="PANTHER" id="PTHR22891">
    <property type="entry name" value="EUKARYOTIC TRANSLATION INITIATION FACTOR 2C"/>
    <property type="match status" value="1"/>
</dbReference>
<dbReference type="InterPro" id="IPR003165">
    <property type="entry name" value="Piwi"/>
</dbReference>
<comment type="caution">
    <text evidence="3">The sequence shown here is derived from an EMBL/GenBank/DDBJ whole genome shotgun (WGS) entry which is preliminary data.</text>
</comment>
<sequence>MAVDFDIVVIHDRQEEQNDVVPEEEAEPASSPAHHPTAPPDELFKLEQIPNLLFGAYEGGFSCSLLLCGLYKLIKFDFLTWKTRSYGPLQLIMSLFCNTIAALLLDEDIRRSLIIGPGRRYTKKFNERQETAFYQRERFNSSELVNDEFGIQARFGFSALNACVLPPPMVSVLTFRLLRAKIKLNLTFLLNSDLFQLKYKESTWEGVRKQVQKNCKQYHENVAQKINVKTGGRNTALCDATDRRIPHVSDKPTIILGADILAVASMDWPFMTTYRGLVSSQTYRDETIHDLFKEEEDPQRGQFSKGITRELLIAFEDYLSKTIVNHIL</sequence>
<dbReference type="EMBL" id="JBAMMX010000007">
    <property type="protein sequence ID" value="KAK6936147.1"/>
    <property type="molecule type" value="Genomic_DNA"/>
</dbReference>
<dbReference type="InterPro" id="IPR012337">
    <property type="entry name" value="RNaseH-like_sf"/>
</dbReference>
<accession>A0AAN8VZ57</accession>
<dbReference type="Proteomes" id="UP001370490">
    <property type="component" value="Unassembled WGS sequence"/>
</dbReference>
<protein>
    <submittedName>
        <fullName evidence="3">Piwi domain</fullName>
    </submittedName>
</protein>
<evidence type="ECO:0000259" key="2">
    <source>
        <dbReference type="Pfam" id="PF02171"/>
    </source>
</evidence>
<dbReference type="Gene3D" id="3.40.50.2300">
    <property type="match status" value="1"/>
</dbReference>
<evidence type="ECO:0000313" key="4">
    <source>
        <dbReference type="Proteomes" id="UP001370490"/>
    </source>
</evidence>
<dbReference type="SUPFAM" id="SSF53098">
    <property type="entry name" value="Ribonuclease H-like"/>
    <property type="match status" value="1"/>
</dbReference>
<feature type="region of interest" description="Disordered" evidence="1">
    <location>
        <begin position="14"/>
        <end position="37"/>
    </location>
</feature>
<feature type="domain" description="Piwi" evidence="2">
    <location>
        <begin position="210"/>
        <end position="281"/>
    </location>
</feature>
<evidence type="ECO:0000256" key="1">
    <source>
        <dbReference type="SAM" id="MobiDB-lite"/>
    </source>
</evidence>
<name>A0AAN8VZ57_9MAGN</name>
<proteinExistence type="predicted"/>
<dbReference type="AlphaFoldDB" id="A0AAN8VZ57"/>
<gene>
    <name evidence="3" type="ORF">RJ641_033177</name>
</gene>